<keyword evidence="3" id="KW-1185">Reference proteome</keyword>
<evidence type="ECO:0000256" key="1">
    <source>
        <dbReference type="SAM" id="SignalP"/>
    </source>
</evidence>
<dbReference type="AlphaFoldDB" id="A0A4Q7PJD4"/>
<reference evidence="2 3" key="1">
    <citation type="submission" date="2019-02" db="EMBL/GenBank/DDBJ databases">
        <title>Genomic Encyclopedia of Type Strains, Phase IV (KMG-IV): sequencing the most valuable type-strain genomes for metagenomic binning, comparative biology and taxonomic classification.</title>
        <authorList>
            <person name="Goeker M."/>
        </authorList>
    </citation>
    <scope>NUCLEOTIDE SEQUENCE [LARGE SCALE GENOMIC DNA]</scope>
    <source>
        <strain evidence="2 3">DSM 17196</strain>
    </source>
</reference>
<gene>
    <name evidence="2" type="ORF">EV197_1392</name>
</gene>
<organism evidence="2 3">
    <name type="scientific">Aquimarina brevivitae</name>
    <dbReference type="NCBI Taxonomy" id="323412"/>
    <lineage>
        <taxon>Bacteria</taxon>
        <taxon>Pseudomonadati</taxon>
        <taxon>Bacteroidota</taxon>
        <taxon>Flavobacteriia</taxon>
        <taxon>Flavobacteriales</taxon>
        <taxon>Flavobacteriaceae</taxon>
        <taxon>Aquimarina</taxon>
    </lineage>
</organism>
<feature type="signal peptide" evidence="1">
    <location>
        <begin position="1"/>
        <end position="22"/>
    </location>
</feature>
<dbReference type="PROSITE" id="PS51257">
    <property type="entry name" value="PROKAR_LIPOPROTEIN"/>
    <property type="match status" value="1"/>
</dbReference>
<dbReference type="OrthoDB" id="1449695at2"/>
<evidence type="ECO:0000313" key="2">
    <source>
        <dbReference type="EMBL" id="RZT00159.1"/>
    </source>
</evidence>
<comment type="caution">
    <text evidence="2">The sequence shown here is derived from an EMBL/GenBank/DDBJ whole genome shotgun (WGS) entry which is preliminary data.</text>
</comment>
<evidence type="ECO:0000313" key="3">
    <source>
        <dbReference type="Proteomes" id="UP000292262"/>
    </source>
</evidence>
<proteinExistence type="predicted"/>
<dbReference type="EMBL" id="SGXE01000001">
    <property type="protein sequence ID" value="RZT00159.1"/>
    <property type="molecule type" value="Genomic_DNA"/>
</dbReference>
<protein>
    <submittedName>
        <fullName evidence="2">Uncharacterized protein</fullName>
    </submittedName>
</protein>
<sequence>MKKNLTLVVLLFTALFLGSCKNDDDCTASTPPYMGIELGYFDDAGTSLIATSYNQDQFRIFNETSEVFITPGSINGIQRLSLQLINFESDTDYYIELTDNDTDTIQLQYELIQQSCFNTYDLREVFYNGEPVQIEDDIIVDIIK</sequence>
<dbReference type="RefSeq" id="WP_130285953.1">
    <property type="nucleotide sequence ID" value="NZ_SGXE01000001.1"/>
</dbReference>
<name>A0A4Q7PJD4_9FLAO</name>
<keyword evidence="1" id="KW-0732">Signal</keyword>
<feature type="chain" id="PRO_5020304616" evidence="1">
    <location>
        <begin position="23"/>
        <end position="144"/>
    </location>
</feature>
<dbReference type="Proteomes" id="UP000292262">
    <property type="component" value="Unassembled WGS sequence"/>
</dbReference>
<accession>A0A4Q7PJD4</accession>